<accession>A0ABT4UFZ1</accession>
<dbReference type="InterPro" id="IPR006531">
    <property type="entry name" value="Gp5/Vgr_OB"/>
</dbReference>
<dbReference type="Gene3D" id="2.40.50.230">
    <property type="entry name" value="Gp5 N-terminal domain"/>
    <property type="match status" value="1"/>
</dbReference>
<organism evidence="2 3">
    <name type="scientific">Polluticaenibacter yanchengensis</name>
    <dbReference type="NCBI Taxonomy" id="3014562"/>
    <lineage>
        <taxon>Bacteria</taxon>
        <taxon>Pseudomonadati</taxon>
        <taxon>Bacteroidota</taxon>
        <taxon>Chitinophagia</taxon>
        <taxon>Chitinophagales</taxon>
        <taxon>Chitinophagaceae</taxon>
        <taxon>Polluticaenibacter</taxon>
    </lineage>
</organism>
<evidence type="ECO:0000313" key="2">
    <source>
        <dbReference type="EMBL" id="MDA3613688.1"/>
    </source>
</evidence>
<dbReference type="SUPFAM" id="SSF69255">
    <property type="entry name" value="gp5 N-terminal domain-like"/>
    <property type="match status" value="1"/>
</dbReference>
<dbReference type="EMBL" id="JAQGEF010000002">
    <property type="protein sequence ID" value="MDA3613688.1"/>
    <property type="molecule type" value="Genomic_DNA"/>
</dbReference>
<feature type="domain" description="Gp5/Type VI secretion system Vgr protein OB-fold" evidence="1">
    <location>
        <begin position="345"/>
        <end position="417"/>
    </location>
</feature>
<dbReference type="Gene3D" id="2.30.110.50">
    <property type="match status" value="1"/>
</dbReference>
<evidence type="ECO:0000313" key="3">
    <source>
        <dbReference type="Proteomes" id="UP001210231"/>
    </source>
</evidence>
<dbReference type="InterPro" id="IPR037026">
    <property type="entry name" value="Vgr_OB-fold_dom_sf"/>
</dbReference>
<dbReference type="SUPFAM" id="SSF69279">
    <property type="entry name" value="Phage tail proteins"/>
    <property type="match status" value="1"/>
</dbReference>
<evidence type="ECO:0000259" key="1">
    <source>
        <dbReference type="Pfam" id="PF04717"/>
    </source>
</evidence>
<gene>
    <name evidence="2" type="ORF">O3P16_02625</name>
</gene>
<sequence>MNKVLVKLDGKEILFSNLKLNQSLCELHSFSFNYQIESPNGVTLDTYIKFYDDSLDKSIEIEVNQKSIFEGIVTSIECINQFDFYIDFEIKGKCKLAALDTVKECRSFYKKKLSDIFKALVKDLPSNIQPAYTEPLHYTVQFNVSNFEMLQMLCKREGEWMYYNGRQIVIKKPSGNPIQLNQKKNEIFNIKLDVKMPKGANTIMGYDTIKGNIIKEDAKKPKQSNALDKVPKGKQFIAGKESIYQAETVPFEDYLKRSKEKYETQRVAGTVILKGTTNNQNVLLGSIVEIMNGDKSEGTYVVTTVSHYALEASEYYNDFEAIPNIDHFAPYVNPEAKIEALPTYALVTQNEDKDGLSRIKVKFYWATNNEESCWMDLVTPHAGAGKGFRFLPEIDDEVMVDFYDNNVEAPYAIGAVYSKDRKDGINETGNHIKKISTKTNRRIQINDNDGVMYMGDSSHNEKFKGNIIHLTKNNDKQIIYIGSETSQDDVNSIGIDKSEGIEIAIVKGSKATVKIKLDKSGDKLEITANQGISINTNGTIDVKANDINIGAANSFKIKAKKIELESDEVKIDAQMTTEIKAMQSVKMQSMNTEIKGDAMLNLQATGQTIVKGAMVMIN</sequence>
<keyword evidence="3" id="KW-1185">Reference proteome</keyword>
<dbReference type="Proteomes" id="UP001210231">
    <property type="component" value="Unassembled WGS sequence"/>
</dbReference>
<protein>
    <submittedName>
        <fullName evidence="2">Phage baseplate assembly protein V</fullName>
    </submittedName>
</protein>
<dbReference type="Pfam" id="PF05954">
    <property type="entry name" value="Phage_GPD"/>
    <property type="match status" value="1"/>
</dbReference>
<name>A0ABT4UFZ1_9BACT</name>
<dbReference type="Gene3D" id="3.55.50.10">
    <property type="entry name" value="Baseplate protein-like domains"/>
    <property type="match status" value="1"/>
</dbReference>
<comment type="caution">
    <text evidence="2">The sequence shown here is derived from an EMBL/GenBank/DDBJ whole genome shotgun (WGS) entry which is preliminary data.</text>
</comment>
<proteinExistence type="predicted"/>
<dbReference type="Pfam" id="PF04717">
    <property type="entry name" value="Phage_base_V"/>
    <property type="match status" value="1"/>
</dbReference>
<reference evidence="2 3" key="1">
    <citation type="submission" date="2022-12" db="EMBL/GenBank/DDBJ databases">
        <title>Chitinophagaceae gen. sp. nov., a new member of the family Chitinophagaceae, isolated from soil in a chemical factory.</title>
        <authorList>
            <person name="Ke Z."/>
        </authorList>
    </citation>
    <scope>NUCLEOTIDE SEQUENCE [LARGE SCALE GENOMIC DNA]</scope>
    <source>
        <strain evidence="2 3">LY-5</strain>
    </source>
</reference>
<dbReference type="RefSeq" id="WP_407030016.1">
    <property type="nucleotide sequence ID" value="NZ_JAQGEF010000002.1"/>
</dbReference>